<protein>
    <submittedName>
        <fullName evidence="1">Uncharacterized protein</fullName>
    </submittedName>
</protein>
<dbReference type="AlphaFoldDB" id="A0AAD8BN68"/>
<proteinExistence type="predicted"/>
<sequence length="66" mass="7365">LRPAFNSSENSVGVNIFVGPVTKQDTITSISKTPFGCYLFGDSDTNSYATPIRSKFYFNYYFTTST</sequence>
<comment type="caution">
    <text evidence="1">The sequence shown here is derived from an EMBL/GenBank/DDBJ whole genome shotgun (WGS) entry which is preliminary data.</text>
</comment>
<feature type="non-terminal residue" evidence="1">
    <location>
        <position position="66"/>
    </location>
</feature>
<feature type="non-terminal residue" evidence="1">
    <location>
        <position position="1"/>
    </location>
</feature>
<reference evidence="1" key="1">
    <citation type="journal article" date="2023" name="PLoS Negl. Trop. Dis.">
        <title>A genome sequence for Biomphalaria pfeifferi, the major vector snail for the human-infecting parasite Schistosoma mansoni.</title>
        <authorList>
            <person name="Bu L."/>
            <person name="Lu L."/>
            <person name="Laidemitt M.R."/>
            <person name="Zhang S.M."/>
            <person name="Mutuku M."/>
            <person name="Mkoji G."/>
            <person name="Steinauer M."/>
            <person name="Loker E.S."/>
        </authorList>
    </citation>
    <scope>NUCLEOTIDE SEQUENCE</scope>
    <source>
        <strain evidence="1">KasaAsao</strain>
    </source>
</reference>
<organism evidence="1 2">
    <name type="scientific">Biomphalaria pfeifferi</name>
    <name type="common">Bloodfluke planorb</name>
    <name type="synonym">Freshwater snail</name>
    <dbReference type="NCBI Taxonomy" id="112525"/>
    <lineage>
        <taxon>Eukaryota</taxon>
        <taxon>Metazoa</taxon>
        <taxon>Spiralia</taxon>
        <taxon>Lophotrochozoa</taxon>
        <taxon>Mollusca</taxon>
        <taxon>Gastropoda</taxon>
        <taxon>Heterobranchia</taxon>
        <taxon>Euthyneura</taxon>
        <taxon>Panpulmonata</taxon>
        <taxon>Hygrophila</taxon>
        <taxon>Lymnaeoidea</taxon>
        <taxon>Planorbidae</taxon>
        <taxon>Biomphalaria</taxon>
    </lineage>
</organism>
<name>A0AAD8BN68_BIOPF</name>
<dbReference type="Proteomes" id="UP001233172">
    <property type="component" value="Unassembled WGS sequence"/>
</dbReference>
<accession>A0AAD8BN68</accession>
<evidence type="ECO:0000313" key="1">
    <source>
        <dbReference type="EMBL" id="KAK0057142.1"/>
    </source>
</evidence>
<dbReference type="EMBL" id="JASAOG010000057">
    <property type="protein sequence ID" value="KAK0057142.1"/>
    <property type="molecule type" value="Genomic_DNA"/>
</dbReference>
<keyword evidence="2" id="KW-1185">Reference proteome</keyword>
<gene>
    <name evidence="1" type="ORF">Bpfe_013506</name>
</gene>
<evidence type="ECO:0000313" key="2">
    <source>
        <dbReference type="Proteomes" id="UP001233172"/>
    </source>
</evidence>
<reference evidence="1" key="2">
    <citation type="submission" date="2023-04" db="EMBL/GenBank/DDBJ databases">
        <authorList>
            <person name="Bu L."/>
            <person name="Lu L."/>
            <person name="Laidemitt M.R."/>
            <person name="Zhang S.M."/>
            <person name="Mutuku M."/>
            <person name="Mkoji G."/>
            <person name="Steinauer M."/>
            <person name="Loker E.S."/>
        </authorList>
    </citation>
    <scope>NUCLEOTIDE SEQUENCE</scope>
    <source>
        <strain evidence="1">KasaAsao</strain>
        <tissue evidence="1">Whole Snail</tissue>
    </source>
</reference>